<feature type="transmembrane region" description="Helical" evidence="1">
    <location>
        <begin position="12"/>
        <end position="32"/>
    </location>
</feature>
<accession>A0A7W6JV90</accession>
<gene>
    <name evidence="2" type="ORF">GGR46_003745</name>
</gene>
<dbReference type="Proteomes" id="UP000557392">
    <property type="component" value="Unassembled WGS sequence"/>
</dbReference>
<dbReference type="EMBL" id="JACIEH010000003">
    <property type="protein sequence ID" value="MBB4100173.1"/>
    <property type="molecule type" value="Genomic_DNA"/>
</dbReference>
<evidence type="ECO:0000313" key="2">
    <source>
        <dbReference type="EMBL" id="MBB4100173.1"/>
    </source>
</evidence>
<dbReference type="AlphaFoldDB" id="A0A7W6JV90"/>
<proteinExistence type="predicted"/>
<keyword evidence="1" id="KW-0812">Transmembrane</keyword>
<sequence length="33" mass="3654">MLLAHQAGRERRPILFFLAGAALLAGIAMELFR</sequence>
<evidence type="ECO:0000313" key="3">
    <source>
        <dbReference type="Proteomes" id="UP000557392"/>
    </source>
</evidence>
<keyword evidence="3" id="KW-1185">Reference proteome</keyword>
<comment type="caution">
    <text evidence="2">The sequence shown here is derived from an EMBL/GenBank/DDBJ whole genome shotgun (WGS) entry which is preliminary data.</text>
</comment>
<name>A0A7W6JV90_9SPHN</name>
<keyword evidence="1" id="KW-1133">Transmembrane helix</keyword>
<protein>
    <submittedName>
        <fullName evidence="2">Uncharacterized protein</fullName>
    </submittedName>
</protein>
<reference evidence="2 3" key="1">
    <citation type="submission" date="2020-08" db="EMBL/GenBank/DDBJ databases">
        <title>Genomic Encyclopedia of Type Strains, Phase IV (KMG-IV): sequencing the most valuable type-strain genomes for metagenomic binning, comparative biology and taxonomic classification.</title>
        <authorList>
            <person name="Goeker M."/>
        </authorList>
    </citation>
    <scope>NUCLEOTIDE SEQUENCE [LARGE SCALE GENOMIC DNA]</scope>
    <source>
        <strain evidence="2 3">DSM 101806</strain>
    </source>
</reference>
<organism evidence="2 3">
    <name type="scientific">Sphingomonas kyeonggiensis</name>
    <dbReference type="NCBI Taxonomy" id="1268553"/>
    <lineage>
        <taxon>Bacteria</taxon>
        <taxon>Pseudomonadati</taxon>
        <taxon>Pseudomonadota</taxon>
        <taxon>Alphaproteobacteria</taxon>
        <taxon>Sphingomonadales</taxon>
        <taxon>Sphingomonadaceae</taxon>
        <taxon>Sphingomonas</taxon>
    </lineage>
</organism>
<evidence type="ECO:0000256" key="1">
    <source>
        <dbReference type="SAM" id="Phobius"/>
    </source>
</evidence>
<keyword evidence="1" id="KW-0472">Membrane</keyword>